<evidence type="ECO:0000313" key="1">
    <source>
        <dbReference type="EMBL" id="KGG20865.1"/>
    </source>
</evidence>
<reference evidence="2" key="1">
    <citation type="journal article" date="2014" name="Sci. Data">
        <title>Genomes of diverse isolates of the marine cyanobacterium Prochlorococcus.</title>
        <authorList>
            <person name="Biller S."/>
            <person name="Berube P."/>
            <person name="Thompson J."/>
            <person name="Kelly L."/>
            <person name="Roggensack S."/>
            <person name="Awad L."/>
            <person name="Roache-Johnson K."/>
            <person name="Ding H."/>
            <person name="Giovannoni S.J."/>
            <person name="Moore L.R."/>
            <person name="Chisholm S.W."/>
        </authorList>
    </citation>
    <scope>NUCLEOTIDE SEQUENCE [LARGE SCALE GENOMIC DNA]</scope>
    <source>
        <strain evidence="2">PAC1</strain>
    </source>
</reference>
<gene>
    <name evidence="1" type="ORF">EV03_0801</name>
</gene>
<organism evidence="1 2">
    <name type="scientific">Prochlorococcus marinus str. PAC1</name>
    <dbReference type="NCBI Taxonomy" id="59924"/>
    <lineage>
        <taxon>Bacteria</taxon>
        <taxon>Bacillati</taxon>
        <taxon>Cyanobacteriota</taxon>
        <taxon>Cyanophyceae</taxon>
        <taxon>Synechococcales</taxon>
        <taxon>Prochlorococcaceae</taxon>
        <taxon>Prochlorococcus</taxon>
    </lineage>
</organism>
<comment type="caution">
    <text evidence="1">The sequence shown here is derived from an EMBL/GenBank/DDBJ whole genome shotgun (WGS) entry which is preliminary data.</text>
</comment>
<accession>A0A0A2C7J4</accession>
<proteinExistence type="predicted"/>
<dbReference type="Proteomes" id="UP000030392">
    <property type="component" value="Unassembled WGS sequence"/>
</dbReference>
<name>A0A0A2C7J4_PROMR</name>
<evidence type="ECO:0000313" key="2">
    <source>
        <dbReference type="Proteomes" id="UP000030392"/>
    </source>
</evidence>
<protein>
    <submittedName>
        <fullName evidence="1">Uncharacterized protein</fullName>
    </submittedName>
</protein>
<dbReference type="EMBL" id="JNAX01000010">
    <property type="protein sequence ID" value="KGG20865.1"/>
    <property type="molecule type" value="Genomic_DNA"/>
</dbReference>
<sequence length="40" mass="4516">MLKLNKSRAIKKDAINGIPGISQVRFNNIVIKEASFYIQP</sequence>
<dbReference type="AlphaFoldDB" id="A0A0A2C7J4"/>